<reference evidence="7 8" key="1">
    <citation type="submission" date="2018-12" db="EMBL/GenBank/DDBJ databases">
        <authorList>
            <person name="Li F."/>
        </authorList>
    </citation>
    <scope>NUCLEOTIDE SEQUENCE [LARGE SCALE GENOMIC DNA]</scope>
    <source>
        <strain evidence="7 8">8H24J-4-2</strain>
    </source>
</reference>
<dbReference type="PANTHER" id="PTHR42789:SF1">
    <property type="entry name" value="D-ISOMER SPECIFIC 2-HYDROXYACID DEHYDROGENASE FAMILY PROTEIN (AFU_ORTHOLOGUE AFUA_6G10090)"/>
    <property type="match status" value="1"/>
</dbReference>
<evidence type="ECO:0000256" key="2">
    <source>
        <dbReference type="ARBA" id="ARBA00023002"/>
    </source>
</evidence>
<protein>
    <submittedName>
        <fullName evidence="7">Hydroxyacid dehydrogenase</fullName>
    </submittedName>
</protein>
<evidence type="ECO:0000259" key="5">
    <source>
        <dbReference type="Pfam" id="PF00389"/>
    </source>
</evidence>
<comment type="similarity">
    <text evidence="1 4">Belongs to the D-isomer specific 2-hydroxyacid dehydrogenase family.</text>
</comment>
<dbReference type="Pfam" id="PF02826">
    <property type="entry name" value="2-Hacid_dh_C"/>
    <property type="match status" value="1"/>
</dbReference>
<keyword evidence="3" id="KW-0520">NAD</keyword>
<name>A0A3S3ZZA8_9MICO</name>
<dbReference type="SUPFAM" id="SSF51735">
    <property type="entry name" value="NAD(P)-binding Rossmann-fold domains"/>
    <property type="match status" value="1"/>
</dbReference>
<evidence type="ECO:0000313" key="7">
    <source>
        <dbReference type="EMBL" id="RWZ68238.1"/>
    </source>
</evidence>
<evidence type="ECO:0000313" key="8">
    <source>
        <dbReference type="Proteomes" id="UP000288603"/>
    </source>
</evidence>
<dbReference type="GO" id="GO:0016616">
    <property type="term" value="F:oxidoreductase activity, acting on the CH-OH group of donors, NAD or NADP as acceptor"/>
    <property type="evidence" value="ECO:0007669"/>
    <property type="project" value="InterPro"/>
</dbReference>
<dbReference type="InterPro" id="IPR036291">
    <property type="entry name" value="NAD(P)-bd_dom_sf"/>
</dbReference>
<evidence type="ECO:0000256" key="1">
    <source>
        <dbReference type="ARBA" id="ARBA00005854"/>
    </source>
</evidence>
<organism evidence="7 8">
    <name type="scientific">Labedella populi</name>
    <dbReference type="NCBI Taxonomy" id="2498850"/>
    <lineage>
        <taxon>Bacteria</taxon>
        <taxon>Bacillati</taxon>
        <taxon>Actinomycetota</taxon>
        <taxon>Actinomycetes</taxon>
        <taxon>Micrococcales</taxon>
        <taxon>Microbacteriaceae</taxon>
        <taxon>Labedella</taxon>
    </lineage>
</organism>
<keyword evidence="2 4" id="KW-0560">Oxidoreductase</keyword>
<feature type="domain" description="D-isomer specific 2-hydroxyacid dehydrogenase NAD-binding" evidence="6">
    <location>
        <begin position="110"/>
        <end position="283"/>
    </location>
</feature>
<dbReference type="SUPFAM" id="SSF52283">
    <property type="entry name" value="Formate/glycerate dehydrogenase catalytic domain-like"/>
    <property type="match status" value="1"/>
</dbReference>
<evidence type="ECO:0000256" key="3">
    <source>
        <dbReference type="ARBA" id="ARBA00023027"/>
    </source>
</evidence>
<proteinExistence type="inferred from homology"/>
<dbReference type="GO" id="GO:0051287">
    <property type="term" value="F:NAD binding"/>
    <property type="evidence" value="ECO:0007669"/>
    <property type="project" value="InterPro"/>
</dbReference>
<gene>
    <name evidence="7" type="ORF">ELQ92_03140</name>
</gene>
<dbReference type="Gene3D" id="3.40.50.720">
    <property type="entry name" value="NAD(P)-binding Rossmann-like Domain"/>
    <property type="match status" value="2"/>
</dbReference>
<dbReference type="OrthoDB" id="117809at2"/>
<feature type="domain" description="D-isomer specific 2-hydroxyacid dehydrogenase catalytic" evidence="5">
    <location>
        <begin position="46"/>
        <end position="314"/>
    </location>
</feature>
<accession>A0A3S3ZZA8</accession>
<comment type="caution">
    <text evidence="7">The sequence shown here is derived from an EMBL/GenBank/DDBJ whole genome shotgun (WGS) entry which is preliminary data.</text>
</comment>
<dbReference type="InterPro" id="IPR006140">
    <property type="entry name" value="D-isomer_DH_NAD-bd"/>
</dbReference>
<dbReference type="Proteomes" id="UP000288603">
    <property type="component" value="Unassembled WGS sequence"/>
</dbReference>
<keyword evidence="8" id="KW-1185">Reference proteome</keyword>
<dbReference type="EMBL" id="RZNC01000001">
    <property type="protein sequence ID" value="RWZ68238.1"/>
    <property type="molecule type" value="Genomic_DNA"/>
</dbReference>
<dbReference type="InterPro" id="IPR006139">
    <property type="entry name" value="D-isomer_2_OHA_DH_cat_dom"/>
</dbReference>
<dbReference type="AlphaFoldDB" id="A0A3S3ZZA8"/>
<dbReference type="PANTHER" id="PTHR42789">
    <property type="entry name" value="D-ISOMER SPECIFIC 2-HYDROXYACID DEHYDROGENASE FAMILY PROTEIN (AFU_ORTHOLOGUE AFUA_6G10090)"/>
    <property type="match status" value="1"/>
</dbReference>
<sequence>MSTVLVTSRSFSSGRADVTARLLASGHRVVRGPSDHDLETLRPLLADAVAWIAGTGPVSAAHLDACPGLRVIARYGVGVDAVDLEAASARGVVVTNTPGANSDAVADHTVGLMLAALRGTAAGDRRVRAGDWSATRGREVADLAIGIVGFGRIGQGVARRLSGFGPRLLVADPYVPAAIIESFGASPRDLDQLPSTADLVTLHSPGGQTIVTAAWLDRVRQGITIVNTARADLVDEKALAASLRDRVVAAYAADTVAGDSGAHDSPLLAPDLAEVVTVTPHLGAQTVEAIDNMGTLAVDDVLAVLAGLPPEHPVSVPPVSPSRKAHHS</sequence>
<dbReference type="InterPro" id="IPR050857">
    <property type="entry name" value="D-2-hydroxyacid_DH"/>
</dbReference>
<evidence type="ECO:0000259" key="6">
    <source>
        <dbReference type="Pfam" id="PF02826"/>
    </source>
</evidence>
<evidence type="ECO:0000256" key="4">
    <source>
        <dbReference type="RuleBase" id="RU003719"/>
    </source>
</evidence>
<dbReference type="Pfam" id="PF00389">
    <property type="entry name" value="2-Hacid_dh"/>
    <property type="match status" value="1"/>
</dbReference>
<dbReference type="RefSeq" id="WP_128497509.1">
    <property type="nucleotide sequence ID" value="NZ_RZNC01000001.1"/>
</dbReference>